<evidence type="ECO:0000313" key="5">
    <source>
        <dbReference type="EMBL" id="KAF0527407.1"/>
    </source>
</evidence>
<evidence type="ECO:0000313" key="6">
    <source>
        <dbReference type="Proteomes" id="UP000439903"/>
    </source>
</evidence>
<dbReference type="InterPro" id="IPR011009">
    <property type="entry name" value="Kinase-like_dom_sf"/>
</dbReference>
<evidence type="ECO:0000256" key="2">
    <source>
        <dbReference type="ARBA" id="ARBA00022840"/>
    </source>
</evidence>
<keyword evidence="1" id="KW-0547">Nucleotide-binding</keyword>
<proteinExistence type="predicted"/>
<evidence type="ECO:0000259" key="4">
    <source>
        <dbReference type="PROSITE" id="PS50011"/>
    </source>
</evidence>
<dbReference type="OrthoDB" id="4062651at2759"/>
<dbReference type="SUPFAM" id="SSF56112">
    <property type="entry name" value="Protein kinase-like (PK-like)"/>
    <property type="match status" value="1"/>
</dbReference>
<organism evidence="5 6">
    <name type="scientific">Gigaspora margarita</name>
    <dbReference type="NCBI Taxonomy" id="4874"/>
    <lineage>
        <taxon>Eukaryota</taxon>
        <taxon>Fungi</taxon>
        <taxon>Fungi incertae sedis</taxon>
        <taxon>Mucoromycota</taxon>
        <taxon>Glomeromycotina</taxon>
        <taxon>Glomeromycetes</taxon>
        <taxon>Diversisporales</taxon>
        <taxon>Gigasporaceae</taxon>
        <taxon>Gigaspora</taxon>
    </lineage>
</organism>
<keyword evidence="5" id="KW-0808">Transferase</keyword>
<gene>
    <name evidence="5" type="ORF">F8M41_013665</name>
</gene>
<keyword evidence="2" id="KW-0067">ATP-binding</keyword>
<dbReference type="InterPro" id="IPR000719">
    <property type="entry name" value="Prot_kinase_dom"/>
</dbReference>
<comment type="caution">
    <text evidence="5">The sequence shown here is derived from an EMBL/GenBank/DDBJ whole genome shotgun (WGS) entry which is preliminary data.</text>
</comment>
<evidence type="ECO:0000256" key="3">
    <source>
        <dbReference type="SAM" id="MobiDB-lite"/>
    </source>
</evidence>
<dbReference type="GO" id="GO:0005524">
    <property type="term" value="F:ATP binding"/>
    <property type="evidence" value="ECO:0007669"/>
    <property type="project" value="UniProtKB-KW"/>
</dbReference>
<evidence type="ECO:0000256" key="1">
    <source>
        <dbReference type="ARBA" id="ARBA00022741"/>
    </source>
</evidence>
<sequence length="415" mass="47347">MIRDFIQELKLLRKVAGHKNIIAFHGITKDKDGHYNMILDCANEGNLREYLQKNSSKLQWKHKLCIAKDTVHGLMFLHENNIAHRDLHSMNILIDNGRPMIADFGLSKQINEALMTSNSKVHGMPAYIEPQCFLDEKYRRDIKSDIYSFGVILWEISSGKPPFEFNRSREHIACKIAAGVRETPIEGTPSKYIELYKNCWDANPSKRPKAEYVFQILKQFIDEQPIESSSTNRFNFPSIEINGEGSSKRKNKDSQNINTSNNSTSSFYLSVTNQFNGFINGIKALAPLSLSTNKNNGYTNELALPFNEQSYKTVPLQIDNNKPSLISRQKASSLDAITTPKVKSTSQNIRAYSLDNNLIEINRKKDELEKIIRENNSPTLDIGKHKIEIGIKEARTLPVLFLQPEKMRDDNNVIN</sequence>
<feature type="domain" description="Protein kinase" evidence="4">
    <location>
        <begin position="1"/>
        <end position="221"/>
    </location>
</feature>
<dbReference type="GO" id="GO:0004674">
    <property type="term" value="F:protein serine/threonine kinase activity"/>
    <property type="evidence" value="ECO:0007669"/>
    <property type="project" value="TreeGrafter"/>
</dbReference>
<dbReference type="PROSITE" id="PS50011">
    <property type="entry name" value="PROTEIN_KINASE_DOM"/>
    <property type="match status" value="1"/>
</dbReference>
<reference evidence="5 6" key="1">
    <citation type="journal article" date="2019" name="Environ. Microbiol.">
        <title>At the nexus of three kingdoms: the genome of the mycorrhizal fungus Gigaspora margarita provides insights into plant, endobacterial and fungal interactions.</title>
        <authorList>
            <person name="Venice F."/>
            <person name="Ghignone S."/>
            <person name="Salvioli di Fossalunga A."/>
            <person name="Amselem J."/>
            <person name="Novero M."/>
            <person name="Xianan X."/>
            <person name="Sedzielewska Toro K."/>
            <person name="Morin E."/>
            <person name="Lipzen A."/>
            <person name="Grigoriev I.V."/>
            <person name="Henrissat B."/>
            <person name="Martin F.M."/>
            <person name="Bonfante P."/>
        </authorList>
    </citation>
    <scope>NUCLEOTIDE SEQUENCE [LARGE SCALE GENOMIC DNA]</scope>
    <source>
        <strain evidence="5 6">BEG34</strain>
    </source>
</reference>
<dbReference type="PANTHER" id="PTHR44329:SF298">
    <property type="entry name" value="MIXED LINEAGE KINASE DOMAIN-LIKE PROTEIN"/>
    <property type="match status" value="1"/>
</dbReference>
<dbReference type="Gene3D" id="1.10.510.10">
    <property type="entry name" value="Transferase(Phosphotransferase) domain 1"/>
    <property type="match status" value="1"/>
</dbReference>
<dbReference type="EMBL" id="WTPW01000279">
    <property type="protein sequence ID" value="KAF0527407.1"/>
    <property type="molecule type" value="Genomic_DNA"/>
</dbReference>
<protein>
    <submittedName>
        <fullName evidence="5">Kinase-like protein</fullName>
    </submittedName>
</protein>
<name>A0A8H4AS28_GIGMA</name>
<dbReference type="Pfam" id="PF07714">
    <property type="entry name" value="PK_Tyr_Ser-Thr"/>
    <property type="match status" value="1"/>
</dbReference>
<dbReference type="InterPro" id="IPR001245">
    <property type="entry name" value="Ser-Thr/Tyr_kinase_cat_dom"/>
</dbReference>
<keyword evidence="5" id="KW-0418">Kinase</keyword>
<dbReference type="PANTHER" id="PTHR44329">
    <property type="entry name" value="SERINE/THREONINE-PROTEIN KINASE TNNI3K-RELATED"/>
    <property type="match status" value="1"/>
</dbReference>
<dbReference type="InterPro" id="IPR051681">
    <property type="entry name" value="Ser/Thr_Kinases-Pseudokinases"/>
</dbReference>
<keyword evidence="6" id="KW-1185">Reference proteome</keyword>
<feature type="region of interest" description="Disordered" evidence="3">
    <location>
        <begin position="228"/>
        <end position="263"/>
    </location>
</feature>
<accession>A0A8H4AS28</accession>
<dbReference type="Proteomes" id="UP000439903">
    <property type="component" value="Unassembled WGS sequence"/>
</dbReference>
<dbReference type="AlphaFoldDB" id="A0A8H4AS28"/>
<dbReference type="PRINTS" id="PR00109">
    <property type="entry name" value="TYRKINASE"/>
</dbReference>